<gene>
    <name evidence="1" type="ORF">FSCOSCO3_A027993</name>
</gene>
<proteinExistence type="predicted"/>
<keyword evidence="2" id="KW-1185">Reference proteome</keyword>
<sequence length="125" mass="14116">MPATHAVSLNPTAALRLDRDIGHYDASDRCRLLTLTAAFRLVMDIRQTMLFICPTTALRSNRNIGHRDARNPCRLLTPITACRLDQNIDTRMPMTPAISSLHFNSARMFDVSDNAVYSIQPWLFA</sequence>
<protein>
    <submittedName>
        <fullName evidence="1">Uncharacterized protein</fullName>
    </submittedName>
</protein>
<evidence type="ECO:0000313" key="2">
    <source>
        <dbReference type="Proteomes" id="UP001314229"/>
    </source>
</evidence>
<dbReference type="Proteomes" id="UP001314229">
    <property type="component" value="Unassembled WGS sequence"/>
</dbReference>
<organism evidence="1 2">
    <name type="scientific">Scomber scombrus</name>
    <name type="common">Atlantic mackerel</name>
    <name type="synonym">Scomber vernalis</name>
    <dbReference type="NCBI Taxonomy" id="13677"/>
    <lineage>
        <taxon>Eukaryota</taxon>
        <taxon>Metazoa</taxon>
        <taxon>Chordata</taxon>
        <taxon>Craniata</taxon>
        <taxon>Vertebrata</taxon>
        <taxon>Euteleostomi</taxon>
        <taxon>Actinopterygii</taxon>
        <taxon>Neopterygii</taxon>
        <taxon>Teleostei</taxon>
        <taxon>Neoteleostei</taxon>
        <taxon>Acanthomorphata</taxon>
        <taxon>Pelagiaria</taxon>
        <taxon>Scombriformes</taxon>
        <taxon>Scombridae</taxon>
        <taxon>Scomber</taxon>
    </lineage>
</organism>
<name>A0AAV1QK67_SCOSC</name>
<reference evidence="1 2" key="1">
    <citation type="submission" date="2024-01" db="EMBL/GenBank/DDBJ databases">
        <authorList>
            <person name="Alioto T."/>
            <person name="Alioto T."/>
            <person name="Gomez Garrido J."/>
        </authorList>
    </citation>
    <scope>NUCLEOTIDE SEQUENCE [LARGE SCALE GENOMIC DNA]</scope>
</reference>
<comment type="caution">
    <text evidence="1">The sequence shown here is derived from an EMBL/GenBank/DDBJ whole genome shotgun (WGS) entry which is preliminary data.</text>
</comment>
<evidence type="ECO:0000313" key="1">
    <source>
        <dbReference type="EMBL" id="CAK6984506.1"/>
    </source>
</evidence>
<dbReference type="AlphaFoldDB" id="A0AAV1QK67"/>
<accession>A0AAV1QK67</accession>
<dbReference type="EMBL" id="CAWUFR010001905">
    <property type="protein sequence ID" value="CAK6984506.1"/>
    <property type="molecule type" value="Genomic_DNA"/>
</dbReference>